<feature type="region of interest" description="Disordered" evidence="8">
    <location>
        <begin position="833"/>
        <end position="855"/>
    </location>
</feature>
<evidence type="ECO:0000256" key="2">
    <source>
        <dbReference type="ARBA" id="ARBA00022723"/>
    </source>
</evidence>
<dbReference type="SUPFAM" id="SSF57667">
    <property type="entry name" value="beta-beta-alpha zinc fingers"/>
    <property type="match status" value="1"/>
</dbReference>
<feature type="domain" description="C2H2-type" evidence="10">
    <location>
        <begin position="782"/>
        <end position="809"/>
    </location>
</feature>
<feature type="compositionally biased region" description="Polar residues" evidence="8">
    <location>
        <begin position="498"/>
        <end position="531"/>
    </location>
</feature>
<dbReference type="FunFam" id="3.30.160.60:FF:000114">
    <property type="entry name" value="Zinc finger and BTB domain-containing protein 18"/>
    <property type="match status" value="1"/>
</dbReference>
<dbReference type="InterPro" id="IPR013087">
    <property type="entry name" value="Znf_C2H2_type"/>
</dbReference>
<evidence type="ECO:0000259" key="10">
    <source>
        <dbReference type="PROSITE" id="PS50157"/>
    </source>
</evidence>
<dbReference type="PROSITE" id="PS00028">
    <property type="entry name" value="ZINC_FINGER_C2H2_1"/>
    <property type="match status" value="2"/>
</dbReference>
<organism evidence="11 12">
    <name type="scientific">Aquarana catesbeiana</name>
    <name type="common">American bullfrog</name>
    <name type="synonym">Rana catesbeiana</name>
    <dbReference type="NCBI Taxonomy" id="8400"/>
    <lineage>
        <taxon>Eukaryota</taxon>
        <taxon>Metazoa</taxon>
        <taxon>Chordata</taxon>
        <taxon>Craniata</taxon>
        <taxon>Vertebrata</taxon>
        <taxon>Euteleostomi</taxon>
        <taxon>Amphibia</taxon>
        <taxon>Batrachia</taxon>
        <taxon>Anura</taxon>
        <taxon>Neobatrachia</taxon>
        <taxon>Ranoidea</taxon>
        <taxon>Ranidae</taxon>
        <taxon>Aquarana</taxon>
    </lineage>
</organism>
<dbReference type="GO" id="GO:0005634">
    <property type="term" value="C:nucleus"/>
    <property type="evidence" value="ECO:0007669"/>
    <property type="project" value="UniProtKB-SubCell"/>
</dbReference>
<dbReference type="SMART" id="SM00225">
    <property type="entry name" value="BTB"/>
    <property type="match status" value="1"/>
</dbReference>
<evidence type="ECO:0000256" key="5">
    <source>
        <dbReference type="ARBA" id="ARBA00022833"/>
    </source>
</evidence>
<sequence>MQVAPKVVQEPSSKSERLASLRLERFHCTEREATCQAARSPDKSPPCEPSLRGTTLKAYNQLCNKFSLSPRQFYQYLQFRHALHVQQRTLSLNVSNSALVTKLLQSSTHKGLISRIYLELLSIQDHAKLKCRARWVMDIGEINGDQWDMALESILVTSLSMDFPDHSRRILHNLRDQQSQGFLCDCQISVGTARFLAHRSILASCSPFFHMSYRERPDTRELTLNSQIVTAPAFSLLLSFMYCGRLSFQEAPTEDVLAAASYLHMDEVVRVCKKRLQGRAPAEADSTRREEEGGTGCLGVENDGRDVSYEGQDIKIMQYEGPEIAGDGQRMPGSITYHLQEVAGSSRYQKQETERNGQKLPGSIKYQEPEASGIMQRKVGVSRFEVQNMNESGQGLEASSKFELQEGTVSIEPVTGSVKCQGQQLSTSNQEAAGSTRYEVQERTGNEHISEAIRCPQQEAVESTLTSPAQRFTSQSQDTGSNGQIVLSRNSPKRQEPAGSTQSTPRYSHQGQDNAGTSSQTLPTTRYSLQPQEEAGTTLAVTGSSRFPLQEPTGSVVAVQGIQRYSLQSPEVAVNTASQPATSRYPLQEPTGSIQGAQARGRYSLQVQEPTGSTAAPGPSRYFLQSSELASNVLALPGTSRYTLHSPGSPVGKREERECTKSELTVTTTTQPGMETAAASSPCSSTVSEGQPAPGVSVKIEAIVISDEECERAVGAFKRHGYEEEEEGEEESGYLPYHMIAVPGGHHPNYGGLLPPSMHPEAMYLQEFEGHPGFPLFPEDVPTCKTCGKTFSCSYTLRRHATVHTRERPYECRYCLRSYTQSGDLYRHIRKAHSQLEPGVKKPKTDMEPTPPNLP</sequence>
<dbReference type="EMBL" id="KV930605">
    <property type="protein sequence ID" value="PIO32044.1"/>
    <property type="molecule type" value="Genomic_DNA"/>
</dbReference>
<dbReference type="Pfam" id="PF00096">
    <property type="entry name" value="zf-C2H2"/>
    <property type="match status" value="1"/>
</dbReference>
<dbReference type="InterPro" id="IPR011333">
    <property type="entry name" value="SKP1/BTB/POZ_sf"/>
</dbReference>
<dbReference type="InterPro" id="IPR000210">
    <property type="entry name" value="BTB/POZ_dom"/>
</dbReference>
<dbReference type="SUPFAM" id="SSF54695">
    <property type="entry name" value="POZ domain"/>
    <property type="match status" value="1"/>
</dbReference>
<evidence type="ECO:0000256" key="3">
    <source>
        <dbReference type="ARBA" id="ARBA00022737"/>
    </source>
</evidence>
<feature type="region of interest" description="Disordered" evidence="8">
    <location>
        <begin position="461"/>
        <end position="537"/>
    </location>
</feature>
<dbReference type="InterPro" id="IPR036236">
    <property type="entry name" value="Znf_C2H2_sf"/>
</dbReference>
<evidence type="ECO:0000256" key="6">
    <source>
        <dbReference type="ARBA" id="ARBA00023242"/>
    </source>
</evidence>
<feature type="region of interest" description="Disordered" evidence="8">
    <location>
        <begin position="576"/>
        <end position="602"/>
    </location>
</feature>
<keyword evidence="6" id="KW-0539">Nucleus</keyword>
<keyword evidence="4 7" id="KW-0863">Zinc-finger</keyword>
<keyword evidence="12" id="KW-1185">Reference proteome</keyword>
<evidence type="ECO:0000256" key="4">
    <source>
        <dbReference type="ARBA" id="ARBA00022771"/>
    </source>
</evidence>
<dbReference type="Proteomes" id="UP000228934">
    <property type="component" value="Unassembled WGS sequence"/>
</dbReference>
<evidence type="ECO:0000256" key="8">
    <source>
        <dbReference type="SAM" id="MobiDB-lite"/>
    </source>
</evidence>
<reference evidence="12" key="1">
    <citation type="journal article" date="2017" name="Nat. Commun.">
        <title>The North American bullfrog draft genome provides insight into hormonal regulation of long noncoding RNA.</title>
        <authorList>
            <person name="Hammond S.A."/>
            <person name="Warren R.L."/>
            <person name="Vandervalk B.P."/>
            <person name="Kucuk E."/>
            <person name="Khan H."/>
            <person name="Gibb E.A."/>
            <person name="Pandoh P."/>
            <person name="Kirk H."/>
            <person name="Zhao Y."/>
            <person name="Jones M."/>
            <person name="Mungall A.J."/>
            <person name="Coope R."/>
            <person name="Pleasance S."/>
            <person name="Moore R.A."/>
            <person name="Holt R.A."/>
            <person name="Round J.M."/>
            <person name="Ohora S."/>
            <person name="Walle B.V."/>
            <person name="Veldhoen N."/>
            <person name="Helbing C.C."/>
            <person name="Birol I."/>
        </authorList>
    </citation>
    <scope>NUCLEOTIDE SEQUENCE [LARGE SCALE GENOMIC DNA]</scope>
</reference>
<dbReference type="FunFam" id="3.30.160.60:FF:000892">
    <property type="entry name" value="zinc finger and BTB domain-containing protein 3"/>
    <property type="match status" value="1"/>
</dbReference>
<proteinExistence type="predicted"/>
<feature type="compositionally biased region" description="Polar residues" evidence="8">
    <location>
        <begin position="461"/>
        <end position="490"/>
    </location>
</feature>
<dbReference type="PROSITE" id="PS50097">
    <property type="entry name" value="BTB"/>
    <property type="match status" value="1"/>
</dbReference>
<keyword evidence="3" id="KW-0677">Repeat</keyword>
<name>A0A2G9RW43_AQUCT</name>
<feature type="compositionally biased region" description="Polar residues" evidence="8">
    <location>
        <begin position="421"/>
        <end position="433"/>
    </location>
</feature>
<evidence type="ECO:0000256" key="7">
    <source>
        <dbReference type="PROSITE-ProRule" id="PRU00042"/>
    </source>
</evidence>
<accession>A0A2G9RW43</accession>
<feature type="domain" description="C2H2-type" evidence="10">
    <location>
        <begin position="810"/>
        <end position="838"/>
    </location>
</feature>
<feature type="region of interest" description="Disordered" evidence="8">
    <location>
        <begin position="674"/>
        <end position="693"/>
    </location>
</feature>
<evidence type="ECO:0000256" key="1">
    <source>
        <dbReference type="ARBA" id="ARBA00004123"/>
    </source>
</evidence>
<protein>
    <recommendedName>
        <fullName evidence="13">Zinc finger and BTB domain-containing protein 3</fullName>
    </recommendedName>
</protein>
<evidence type="ECO:0000313" key="11">
    <source>
        <dbReference type="EMBL" id="PIO32044.1"/>
    </source>
</evidence>
<dbReference type="SMART" id="SM00355">
    <property type="entry name" value="ZnF_C2H2"/>
    <property type="match status" value="2"/>
</dbReference>
<evidence type="ECO:0000259" key="9">
    <source>
        <dbReference type="PROSITE" id="PS50097"/>
    </source>
</evidence>
<dbReference type="GO" id="GO:0000981">
    <property type="term" value="F:DNA-binding transcription factor activity, RNA polymerase II-specific"/>
    <property type="evidence" value="ECO:0007669"/>
    <property type="project" value="TreeGrafter"/>
</dbReference>
<feature type="domain" description="BTB" evidence="9">
    <location>
        <begin position="184"/>
        <end position="250"/>
    </location>
</feature>
<feature type="compositionally biased region" description="Polar residues" evidence="8">
    <location>
        <begin position="674"/>
        <end position="689"/>
    </location>
</feature>
<keyword evidence="2" id="KW-0479">Metal-binding</keyword>
<evidence type="ECO:0008006" key="13">
    <source>
        <dbReference type="Google" id="ProtNLM"/>
    </source>
</evidence>
<comment type="subcellular location">
    <subcellularLocation>
        <location evidence="1">Nucleus</location>
    </subcellularLocation>
</comment>
<dbReference type="Gene3D" id="3.30.710.10">
    <property type="entry name" value="Potassium Channel Kv1.1, Chain A"/>
    <property type="match status" value="1"/>
</dbReference>
<gene>
    <name evidence="11" type="ORF">AB205_0039450</name>
</gene>
<dbReference type="PANTHER" id="PTHR24394">
    <property type="entry name" value="ZINC FINGER PROTEIN"/>
    <property type="match status" value="1"/>
</dbReference>
<evidence type="ECO:0000313" key="12">
    <source>
        <dbReference type="Proteomes" id="UP000228934"/>
    </source>
</evidence>
<feature type="region of interest" description="Disordered" evidence="8">
    <location>
        <begin position="421"/>
        <end position="444"/>
    </location>
</feature>
<dbReference type="Gene3D" id="3.30.160.60">
    <property type="entry name" value="Classic Zinc Finger"/>
    <property type="match status" value="2"/>
</dbReference>
<keyword evidence="5" id="KW-0862">Zinc</keyword>
<dbReference type="AlphaFoldDB" id="A0A2G9RW43"/>
<dbReference type="PANTHER" id="PTHR24394:SF19">
    <property type="entry name" value="ZINC FINGER AND BTB DOMAIN-CONTAINING PROTEIN 3"/>
    <property type="match status" value="1"/>
</dbReference>
<dbReference type="Pfam" id="PF00651">
    <property type="entry name" value="BTB"/>
    <property type="match status" value="1"/>
</dbReference>
<dbReference type="OrthoDB" id="6077919at2759"/>
<dbReference type="GO" id="GO:0008270">
    <property type="term" value="F:zinc ion binding"/>
    <property type="evidence" value="ECO:0007669"/>
    <property type="project" value="UniProtKB-KW"/>
</dbReference>
<dbReference type="PROSITE" id="PS50157">
    <property type="entry name" value="ZINC_FINGER_C2H2_2"/>
    <property type="match status" value="2"/>
</dbReference>
<feature type="region of interest" description="Disordered" evidence="8">
    <location>
        <begin position="280"/>
        <end position="305"/>
    </location>
</feature>